<accession>A0ACC1YBQ9</accession>
<comment type="caution">
    <text evidence="1">The sequence shown here is derived from an EMBL/GenBank/DDBJ whole genome shotgun (WGS) entry which is preliminary data.</text>
</comment>
<dbReference type="Proteomes" id="UP001164539">
    <property type="component" value="Chromosome 4"/>
</dbReference>
<evidence type="ECO:0000313" key="1">
    <source>
        <dbReference type="EMBL" id="KAJ4720602.1"/>
    </source>
</evidence>
<reference evidence="1 2" key="1">
    <citation type="journal article" date="2023" name="Science">
        <title>Complex scaffold remodeling in plant triterpene biosynthesis.</title>
        <authorList>
            <person name="De La Pena R."/>
            <person name="Hodgson H."/>
            <person name="Liu J.C."/>
            <person name="Stephenson M.J."/>
            <person name="Martin A.C."/>
            <person name="Owen C."/>
            <person name="Harkess A."/>
            <person name="Leebens-Mack J."/>
            <person name="Jimenez L.E."/>
            <person name="Osbourn A."/>
            <person name="Sattely E.S."/>
        </authorList>
    </citation>
    <scope>NUCLEOTIDE SEQUENCE [LARGE SCALE GENOMIC DNA]</scope>
    <source>
        <strain evidence="2">cv. JPN11</strain>
        <tissue evidence="1">Leaf</tissue>
    </source>
</reference>
<protein>
    <submittedName>
        <fullName evidence="1">Diphosphomevalonate decarboxylase</fullName>
    </submittedName>
</protein>
<organism evidence="1 2">
    <name type="scientific">Melia azedarach</name>
    <name type="common">Chinaberry tree</name>
    <dbReference type="NCBI Taxonomy" id="155640"/>
    <lineage>
        <taxon>Eukaryota</taxon>
        <taxon>Viridiplantae</taxon>
        <taxon>Streptophyta</taxon>
        <taxon>Embryophyta</taxon>
        <taxon>Tracheophyta</taxon>
        <taxon>Spermatophyta</taxon>
        <taxon>Magnoliopsida</taxon>
        <taxon>eudicotyledons</taxon>
        <taxon>Gunneridae</taxon>
        <taxon>Pentapetalae</taxon>
        <taxon>rosids</taxon>
        <taxon>malvids</taxon>
        <taxon>Sapindales</taxon>
        <taxon>Meliaceae</taxon>
        <taxon>Melia</taxon>
    </lineage>
</organism>
<evidence type="ECO:0000313" key="2">
    <source>
        <dbReference type="Proteomes" id="UP001164539"/>
    </source>
</evidence>
<name>A0ACC1YBQ9_MELAZ</name>
<keyword evidence="2" id="KW-1185">Reference proteome</keyword>
<sequence>MTEKGDKWILMATAQTPTNIAVIKYWGKRDENLILPVNDSISVTLDPDHLCTTTTVAVSPSFDQDRMWLNGKEISLSGGRYQNCLREIRSRACDVEDKEKGIKIEKKDWEKLHLHIASYNNFPTAAGLASSAAGFACLVFSLAKLMNLKENQSQLSAIARQGSGSACRSLFGGFVKWIMGKEDNGSDSLAVQLVDEEHWNELVIIIAVVSSRQKETSSTSGMRESVQTSLLLQHRAKEIVPKRVVQMEKAIQNRDFPSFAQLTCADSNQFHAVCLDSSPPIFYMNDTSHRIISYVEKWNRSEGSPQVAYTFDAGPNAVLIARNRKVAAQLLQKLLFFFPPNSDTDLNSYVLGDNSILQDAGLNGIKDLEALPPPPEINNVTAQKYTGDVNYFICTKPGRGPVLLSDESKALLDPETGLPKKA</sequence>
<proteinExistence type="predicted"/>
<gene>
    <name evidence="1" type="ORF">OWV82_008401</name>
</gene>
<dbReference type="EMBL" id="CM051397">
    <property type="protein sequence ID" value="KAJ4720602.1"/>
    <property type="molecule type" value="Genomic_DNA"/>
</dbReference>